<proteinExistence type="predicted"/>
<dbReference type="EMBL" id="NOWF01000005">
    <property type="protein sequence ID" value="OYD07782.1"/>
    <property type="molecule type" value="Genomic_DNA"/>
</dbReference>
<gene>
    <name evidence="1" type="ORF">CHM34_09970</name>
</gene>
<accession>A0A235B6B6</accession>
<dbReference type="Proteomes" id="UP000215459">
    <property type="component" value="Unassembled WGS sequence"/>
</dbReference>
<evidence type="ECO:0000313" key="1">
    <source>
        <dbReference type="EMBL" id="OYD07782.1"/>
    </source>
</evidence>
<keyword evidence="2" id="KW-1185">Reference proteome</keyword>
<evidence type="ECO:0000313" key="2">
    <source>
        <dbReference type="Proteomes" id="UP000215459"/>
    </source>
</evidence>
<dbReference type="OrthoDB" id="1708042at2"/>
<organism evidence="1 2">
    <name type="scientific">Paludifilum halophilum</name>
    <dbReference type="NCBI Taxonomy" id="1642702"/>
    <lineage>
        <taxon>Bacteria</taxon>
        <taxon>Bacillati</taxon>
        <taxon>Bacillota</taxon>
        <taxon>Bacilli</taxon>
        <taxon>Bacillales</taxon>
        <taxon>Thermoactinomycetaceae</taxon>
        <taxon>Paludifilum</taxon>
    </lineage>
</organism>
<protein>
    <submittedName>
        <fullName evidence="1">Uncharacterized protein</fullName>
    </submittedName>
</protein>
<dbReference type="RefSeq" id="WP_094264452.1">
    <property type="nucleotide sequence ID" value="NZ_NOWF01000005.1"/>
</dbReference>
<dbReference type="InterPro" id="IPR005370">
    <property type="entry name" value="UPF0180"/>
</dbReference>
<reference evidence="1 2" key="1">
    <citation type="submission" date="2017-07" db="EMBL/GenBank/DDBJ databases">
        <title>The genome sequence of Paludifilum halophilum highlights mechanisms for microbial adaptation to high salt environemnts.</title>
        <authorList>
            <person name="Belbahri L."/>
        </authorList>
    </citation>
    <scope>NUCLEOTIDE SEQUENCE [LARGE SCALE GENOMIC DNA]</scope>
    <source>
        <strain evidence="1 2">DSM 102817</strain>
    </source>
</reference>
<name>A0A235B6B6_9BACL</name>
<dbReference type="Pfam" id="PF03698">
    <property type="entry name" value="UPF0180"/>
    <property type="match status" value="1"/>
</dbReference>
<dbReference type="AlphaFoldDB" id="A0A235B6B6"/>
<comment type="caution">
    <text evidence="1">The sequence shown here is derived from an EMBL/GenBank/DDBJ whole genome shotgun (WGS) entry which is preliminary data.</text>
</comment>
<sequence>MSKQRIAVEEGLQPVRHYLEGQGYEVVDLAADQLQNCGCCVISGGDKDVMGMADIAADISVINADGMSPEEVHRAVRQRVNIQ</sequence>